<gene>
    <name evidence="1" type="primary">argB</name>
    <name evidence="1" type="ORF">FRZ06_20340</name>
</gene>
<protein>
    <submittedName>
        <fullName evidence="1">Acetylglutamate kinase</fullName>
        <ecNumber evidence="1">2.7.2.8</ecNumber>
    </submittedName>
</protein>
<accession>A0ACD1AGD5</accession>
<dbReference type="Proteomes" id="UP000594014">
    <property type="component" value="Chromosome"/>
</dbReference>
<sequence length="284" mass="30237">MKDTITSAKVLVEALPYIQKYFNKTVVIKYGGNAMVNDKLKMAVMKDIVLLALVGIKVVLIHGGGPEISTMLNIMGKESKFIDGLRYTDEETAEVAAMVLAGKVNKNLVSLIQQNNGKAIGLCGLDGGMLQVEKLQGEVDLGFVGDIKKVEAAPITMALKNGFIPVVATVGADKDGQTYNINADTAAAAIAGALKAEKLILMTDVRGLLREKEDEDTLIHKVRVDEVPGLVSSGILSGGMIPKIQSCVDGIKSGIKEAVIIDGRIEHSILIELFSDEGIGTLLY</sequence>
<keyword evidence="2" id="KW-1185">Reference proteome</keyword>
<evidence type="ECO:0000313" key="2">
    <source>
        <dbReference type="Proteomes" id="UP000594014"/>
    </source>
</evidence>
<reference evidence="1" key="1">
    <citation type="submission" date="2019-08" db="EMBL/GenBank/DDBJ databases">
        <title>Genome sequence of Clostridiales bacterium MT110.</title>
        <authorList>
            <person name="Cao J."/>
        </authorList>
    </citation>
    <scope>NUCLEOTIDE SEQUENCE</scope>
    <source>
        <strain evidence="1">MT110</strain>
    </source>
</reference>
<dbReference type="EMBL" id="CP042469">
    <property type="protein sequence ID" value="QOX65543.1"/>
    <property type="molecule type" value="Genomic_DNA"/>
</dbReference>
<proteinExistence type="predicted"/>
<name>A0ACD1AGD5_9FIRM</name>
<keyword evidence="1" id="KW-0808">Transferase</keyword>
<organism evidence="1 2">
    <name type="scientific">Anoxybacterium hadale</name>
    <dbReference type="NCBI Taxonomy" id="3408580"/>
    <lineage>
        <taxon>Bacteria</taxon>
        <taxon>Bacillati</taxon>
        <taxon>Bacillota</taxon>
        <taxon>Clostridia</taxon>
        <taxon>Peptostreptococcales</taxon>
        <taxon>Anaerovoracaceae</taxon>
        <taxon>Anoxybacterium</taxon>
    </lineage>
</organism>
<dbReference type="EC" id="2.7.2.8" evidence="1"/>
<keyword evidence="1" id="KW-0418">Kinase</keyword>
<evidence type="ECO:0000313" key="1">
    <source>
        <dbReference type="EMBL" id="QOX65543.1"/>
    </source>
</evidence>